<dbReference type="Pfam" id="PF06483">
    <property type="entry name" value="ChiC"/>
    <property type="match status" value="1"/>
</dbReference>
<keyword evidence="1" id="KW-0146">Chitin degradation</keyword>
<dbReference type="InterPro" id="IPR017853">
    <property type="entry name" value="GH"/>
</dbReference>
<dbReference type="GO" id="GO:0016787">
    <property type="term" value="F:hydrolase activity"/>
    <property type="evidence" value="ECO:0007669"/>
    <property type="project" value="UniProtKB-KW"/>
</dbReference>
<keyword evidence="1" id="KW-0119">Carbohydrate metabolism</keyword>
<organism evidence="4 5">
    <name type="scientific">Amycolatopsis minnesotensis</name>
    <dbReference type="NCBI Taxonomy" id="337894"/>
    <lineage>
        <taxon>Bacteria</taxon>
        <taxon>Bacillati</taxon>
        <taxon>Actinomycetota</taxon>
        <taxon>Actinomycetes</taxon>
        <taxon>Pseudonocardiales</taxon>
        <taxon>Pseudonocardiaceae</taxon>
        <taxon>Amycolatopsis</taxon>
    </lineage>
</organism>
<proteinExistence type="predicted"/>
<dbReference type="PANTHER" id="PTHR11177">
    <property type="entry name" value="CHITINASE"/>
    <property type="match status" value="1"/>
</dbReference>
<evidence type="ECO:0000259" key="3">
    <source>
        <dbReference type="PROSITE" id="PS51910"/>
    </source>
</evidence>
<dbReference type="EMBL" id="BAAANN010000008">
    <property type="protein sequence ID" value="GAA1954599.1"/>
    <property type="molecule type" value="Genomic_DNA"/>
</dbReference>
<dbReference type="InterPro" id="IPR009470">
    <property type="entry name" value="Chi_C"/>
</dbReference>
<dbReference type="PROSITE" id="PS51910">
    <property type="entry name" value="GH18_2"/>
    <property type="match status" value="1"/>
</dbReference>
<name>A0ABP5BYL2_9PSEU</name>
<dbReference type="CDD" id="cd06548">
    <property type="entry name" value="GH18_chitinase"/>
    <property type="match status" value="1"/>
</dbReference>
<evidence type="ECO:0000256" key="1">
    <source>
        <dbReference type="ARBA" id="ARBA00023024"/>
    </source>
</evidence>
<feature type="domain" description="GH18" evidence="3">
    <location>
        <begin position="61"/>
        <end position="547"/>
    </location>
</feature>
<protein>
    <submittedName>
        <fullName evidence="4">Glycosyl hydrolase family 18 protein</fullName>
    </submittedName>
</protein>
<dbReference type="SUPFAM" id="SSF51445">
    <property type="entry name" value="(Trans)glycosidases"/>
    <property type="match status" value="1"/>
</dbReference>
<keyword evidence="4" id="KW-0378">Hydrolase</keyword>
<dbReference type="Gene3D" id="3.20.20.80">
    <property type="entry name" value="Glycosidases"/>
    <property type="match status" value="2"/>
</dbReference>
<evidence type="ECO:0000256" key="2">
    <source>
        <dbReference type="SAM" id="SignalP"/>
    </source>
</evidence>
<dbReference type="RefSeq" id="WP_344417045.1">
    <property type="nucleotide sequence ID" value="NZ_BAAANN010000008.1"/>
</dbReference>
<dbReference type="Gene3D" id="3.10.50.10">
    <property type="match status" value="1"/>
</dbReference>
<dbReference type="InterPro" id="IPR029070">
    <property type="entry name" value="Chitinase_insertion_sf"/>
</dbReference>
<dbReference type="InterPro" id="IPR011583">
    <property type="entry name" value="Chitinase_II/V-like_cat"/>
</dbReference>
<feature type="signal peptide" evidence="2">
    <location>
        <begin position="1"/>
        <end position="23"/>
    </location>
</feature>
<feature type="chain" id="PRO_5047279430" evidence="2">
    <location>
        <begin position="24"/>
        <end position="697"/>
    </location>
</feature>
<keyword evidence="2" id="KW-0732">Signal</keyword>
<dbReference type="InterPro" id="IPR001223">
    <property type="entry name" value="Glyco_hydro18_cat"/>
</dbReference>
<keyword evidence="1" id="KW-0624">Polysaccharide degradation</keyword>
<dbReference type="SUPFAM" id="SSF54556">
    <property type="entry name" value="Chitinase insertion domain"/>
    <property type="match status" value="1"/>
</dbReference>
<gene>
    <name evidence="4" type="ORF">GCM10009754_25180</name>
</gene>
<reference evidence="5" key="1">
    <citation type="journal article" date="2019" name="Int. J. Syst. Evol. Microbiol.">
        <title>The Global Catalogue of Microorganisms (GCM) 10K type strain sequencing project: providing services to taxonomists for standard genome sequencing and annotation.</title>
        <authorList>
            <consortium name="The Broad Institute Genomics Platform"/>
            <consortium name="The Broad Institute Genome Sequencing Center for Infectious Disease"/>
            <person name="Wu L."/>
            <person name="Ma J."/>
        </authorList>
    </citation>
    <scope>NUCLEOTIDE SEQUENCE [LARGE SCALE GENOMIC DNA]</scope>
    <source>
        <strain evidence="5">JCM 14545</strain>
    </source>
</reference>
<dbReference type="PANTHER" id="PTHR11177:SF308">
    <property type="entry name" value="CHITINASE A"/>
    <property type="match status" value="1"/>
</dbReference>
<dbReference type="SMART" id="SM00636">
    <property type="entry name" value="Glyco_18"/>
    <property type="match status" value="1"/>
</dbReference>
<dbReference type="Pfam" id="PF00704">
    <property type="entry name" value="Glyco_hydro_18"/>
    <property type="match status" value="1"/>
</dbReference>
<evidence type="ECO:0000313" key="5">
    <source>
        <dbReference type="Proteomes" id="UP001501116"/>
    </source>
</evidence>
<evidence type="ECO:0000313" key="4">
    <source>
        <dbReference type="EMBL" id="GAA1954599.1"/>
    </source>
</evidence>
<keyword evidence="5" id="KW-1185">Reference proteome</keyword>
<dbReference type="Proteomes" id="UP001501116">
    <property type="component" value="Unassembled WGS sequence"/>
</dbReference>
<comment type="caution">
    <text evidence="4">The sequence shown here is derived from an EMBL/GenBank/DDBJ whole genome shotgun (WGS) entry which is preliminary data.</text>
</comment>
<sequence length="697" mass="74478">MFAAVATLLAASLVVLLPGTASARADNCRPDGLAATPGTTSPYCTVYDSAGREKIAHGSPRRTIGYFTGWRTGKDGSPAYLAGNIPWNKVSHINYAFAHIGADNRVSVGPDGPGNAATGMEWPGVPGAEMDPAYPYKGHFNLLNKYKKQNPGVRTLISIGGWAESGGILNPDGTRTASGGFYKTAQSQQAIDTFADSTVQFLRQYGFDGADIDYEYATSMKYAGNPDDFWIADANRATLMKNYVALMKSLRAKLDAASTADGKHYMLTAAVSASGWILRGAETYQVTQYLDYANIMTYDLHGAWNQYVGPNAALYDDGNDAELKFWSVYTTPQYEGIGHLNTDWAYHYFRGAMQAGRINIGVPFYTRGWQGVSGGQQGQWGTAPLPDQKKCPPGTGGSVGSKIPCGNGAIGIDNLWHDMTAGGEEVPSGVNPMWHAKNLENGVQGDYLKAYGLDPDNDPADRLTGTYTRNYSGPLTSSWLWNDQKKVYLTTEDESAVDTKAKYVADKGLGGIMIWELAGDYAMDPVKHQYGMGTTLVDKIGSRFAGAAPYGASKSNTAMPADVLDVGVEAKGFALGDANYPINPKLAITNRSATAIPGGAQVEFDYGTSAPGSMADQSGWGLRVTQKGHSGPNIGGLKGDFQHVSFALPSWQSIPAKGTVEVTVNYYLPIATPSNFKVTFGGKSYALSQDNPRGPAT</sequence>
<accession>A0ABP5BYL2</accession>
<dbReference type="InterPro" id="IPR050314">
    <property type="entry name" value="Glycosyl_Hydrlase_18"/>
</dbReference>